<evidence type="ECO:0000313" key="2">
    <source>
        <dbReference type="EMBL" id="DBA51720.1"/>
    </source>
</evidence>
<keyword evidence="1" id="KW-1133">Transmembrane helix</keyword>
<dbReference type="EMBL" id="BK067791">
    <property type="protein sequence ID" value="DBA52181.1"/>
    <property type="molecule type" value="Genomic_DNA"/>
</dbReference>
<dbReference type="EMBL" id="BK067783">
    <property type="protein sequence ID" value="DBA51720.1"/>
    <property type="molecule type" value="Genomic_DNA"/>
</dbReference>
<accession>A0AAT9JGB5</accession>
<evidence type="ECO:0000313" key="3">
    <source>
        <dbReference type="EMBL" id="DBA52181.1"/>
    </source>
</evidence>
<keyword evidence="1" id="KW-0812">Transmembrane</keyword>
<sequence>MNRFIPVLFLGIFCIGLGLWMTLSNHSYDCKTLPQGYWNSKCNEFNIESSGLNLLSIGLGIFTIVIYFKLLKTEGLDNAYSKRSIS</sequence>
<organism evidence="2">
    <name type="scientific">Nitrosopumilaceae spindle-shaped virus</name>
    <dbReference type="NCBI Taxonomy" id="3065433"/>
    <lineage>
        <taxon>Viruses</taxon>
    </lineage>
</organism>
<protein>
    <submittedName>
        <fullName evidence="2">ORF21</fullName>
    </submittedName>
    <submittedName>
        <fullName evidence="3">ORF40</fullName>
    </submittedName>
</protein>
<feature type="transmembrane region" description="Helical" evidence="1">
    <location>
        <begin position="51"/>
        <end position="71"/>
    </location>
</feature>
<proteinExistence type="predicted"/>
<reference evidence="2" key="1">
    <citation type="journal article" date="2024" name="Environ. Microbiol. Rep.">
        <title>Hiding in plain sight: The discovery of complete genomes of 11 hypothetical spindle-shaped viruses that putatively infect mesophilic ammonia-oxidizing archaea.</title>
        <authorList>
            <person name="Ni Y."/>
            <person name="Xu T."/>
            <person name="Yan S."/>
            <person name="Chen L."/>
            <person name="Wang Y."/>
        </authorList>
    </citation>
    <scope>NUCLEOTIDE SEQUENCE</scope>
    <source>
        <strain evidence="3">NTT1</strain>
        <strain evidence="2">NTT2</strain>
    </source>
</reference>
<name>A0AAT9JGB5_9VIRU</name>
<reference evidence="2" key="2">
    <citation type="submission" date="2024-03" db="EMBL/GenBank/DDBJ databases">
        <authorList>
            <person name="Ni Y."/>
            <person name="Xu T."/>
            <person name="Yan S."/>
            <person name="Chen L."/>
            <person name="Wang Y."/>
        </authorList>
    </citation>
    <scope>NUCLEOTIDE SEQUENCE</scope>
    <source>
        <strain evidence="3">NTT1</strain>
        <strain evidence="2">NTT2</strain>
    </source>
</reference>
<evidence type="ECO:0000256" key="1">
    <source>
        <dbReference type="SAM" id="Phobius"/>
    </source>
</evidence>
<keyword evidence="1" id="KW-0472">Membrane</keyword>